<dbReference type="Pfam" id="PF12146">
    <property type="entry name" value="Hydrolase_4"/>
    <property type="match status" value="1"/>
</dbReference>
<evidence type="ECO:0000313" key="4">
    <source>
        <dbReference type="EMBL" id="WML90591.1"/>
    </source>
</evidence>
<dbReference type="InterPro" id="IPR029058">
    <property type="entry name" value="AB_hydrolase_fold"/>
</dbReference>
<protein>
    <submittedName>
        <fullName evidence="4">Alpha/beta fold hydrolase</fullName>
    </submittedName>
</protein>
<keyword evidence="1 4" id="KW-0378">Hydrolase</keyword>
<dbReference type="InterPro" id="IPR050261">
    <property type="entry name" value="FrsA_esterase"/>
</dbReference>
<name>A0ABY9MQU3_9GAMM</name>
<dbReference type="InterPro" id="IPR022742">
    <property type="entry name" value="Hydrolase_4"/>
</dbReference>
<accession>A0ABY9MQU3</accession>
<feature type="domain" description="Serine aminopeptidase S33" evidence="3">
    <location>
        <begin position="90"/>
        <end position="210"/>
    </location>
</feature>
<evidence type="ECO:0000256" key="1">
    <source>
        <dbReference type="ARBA" id="ARBA00022801"/>
    </source>
</evidence>
<sequence>MHDIIQQPIACPCRYCMGKRLARGYPDQMTLGLLAIGVIALFMLVIHWGFRAPRQREQGTPQDHGFAFEQVWIPSVAGKRLFAWFLPAGNTEQTIIILHGWGSNAELMLPIAAPLRRAGLNVLLLDARNHGQSDAHSFSSLPRFAEDLGHAIDWLQTTHPQACSKLALLGHSVGAGAVLLEASRRADISAIISLSAFAHPEWVMRRHLQQIRLPGVIIWLVNRYVQWVIGHTFSSIAPISSICKIHCPLLLVHGTADQVVPLADAHAMLTHCSRDNISLLEVADAGHASVDKIEQHAADLLVFLQRAGFNVSAD</sequence>
<gene>
    <name evidence="4" type="ORF">RCF98_16675</name>
</gene>
<dbReference type="SUPFAM" id="SSF53474">
    <property type="entry name" value="alpha/beta-Hydrolases"/>
    <property type="match status" value="1"/>
</dbReference>
<keyword evidence="2" id="KW-0812">Transmembrane</keyword>
<dbReference type="Gene3D" id="3.40.50.1820">
    <property type="entry name" value="alpha/beta hydrolase"/>
    <property type="match status" value="1"/>
</dbReference>
<organism evidence="4 5">
    <name type="scientific">Thiothrix lacustris</name>
    <dbReference type="NCBI Taxonomy" id="525917"/>
    <lineage>
        <taxon>Bacteria</taxon>
        <taxon>Pseudomonadati</taxon>
        <taxon>Pseudomonadota</taxon>
        <taxon>Gammaproteobacteria</taxon>
        <taxon>Thiotrichales</taxon>
        <taxon>Thiotrichaceae</taxon>
        <taxon>Thiothrix</taxon>
    </lineage>
</organism>
<feature type="transmembrane region" description="Helical" evidence="2">
    <location>
        <begin position="29"/>
        <end position="50"/>
    </location>
</feature>
<evidence type="ECO:0000313" key="5">
    <source>
        <dbReference type="Proteomes" id="UP001236657"/>
    </source>
</evidence>
<evidence type="ECO:0000259" key="3">
    <source>
        <dbReference type="Pfam" id="PF12146"/>
    </source>
</evidence>
<reference evidence="4 5" key="1">
    <citation type="submission" date="2023-08" db="EMBL/GenBank/DDBJ databases">
        <title>New molecular markers tilS and rpoB for phylogenetic and monitoring studies of the genus Thiothrix biodiversity.</title>
        <authorList>
            <person name="Ravin N.V."/>
            <person name="Smolyakov D."/>
            <person name="Markov N.D."/>
            <person name="Beletsky A.V."/>
            <person name="Mardanov A.V."/>
            <person name="Rudenko T.S."/>
            <person name="Grabovich M.Y."/>
        </authorList>
    </citation>
    <scope>NUCLEOTIDE SEQUENCE [LARGE SCALE GENOMIC DNA]</scope>
    <source>
        <strain evidence="4 5">MK1</strain>
    </source>
</reference>
<keyword evidence="5" id="KW-1185">Reference proteome</keyword>
<dbReference type="GO" id="GO:0016787">
    <property type="term" value="F:hydrolase activity"/>
    <property type="evidence" value="ECO:0007669"/>
    <property type="project" value="UniProtKB-KW"/>
</dbReference>
<dbReference type="RefSeq" id="WP_308895092.1">
    <property type="nucleotide sequence ID" value="NZ_CP133218.1"/>
</dbReference>
<dbReference type="Proteomes" id="UP001236657">
    <property type="component" value="Chromosome"/>
</dbReference>
<evidence type="ECO:0000256" key="2">
    <source>
        <dbReference type="SAM" id="Phobius"/>
    </source>
</evidence>
<keyword evidence="2" id="KW-0472">Membrane</keyword>
<dbReference type="PANTHER" id="PTHR22946:SF9">
    <property type="entry name" value="POLYKETIDE TRANSFERASE AF380"/>
    <property type="match status" value="1"/>
</dbReference>
<keyword evidence="2" id="KW-1133">Transmembrane helix</keyword>
<dbReference type="EMBL" id="CP133218">
    <property type="protein sequence ID" value="WML90591.1"/>
    <property type="molecule type" value="Genomic_DNA"/>
</dbReference>
<proteinExistence type="predicted"/>
<dbReference type="PANTHER" id="PTHR22946">
    <property type="entry name" value="DIENELACTONE HYDROLASE DOMAIN-CONTAINING PROTEIN-RELATED"/>
    <property type="match status" value="1"/>
</dbReference>